<evidence type="ECO:0000313" key="1">
    <source>
        <dbReference type="EMBL" id="MCI19941.1"/>
    </source>
</evidence>
<organism evidence="1 2">
    <name type="scientific">Trifolium medium</name>
    <dbReference type="NCBI Taxonomy" id="97028"/>
    <lineage>
        <taxon>Eukaryota</taxon>
        <taxon>Viridiplantae</taxon>
        <taxon>Streptophyta</taxon>
        <taxon>Embryophyta</taxon>
        <taxon>Tracheophyta</taxon>
        <taxon>Spermatophyta</taxon>
        <taxon>Magnoliopsida</taxon>
        <taxon>eudicotyledons</taxon>
        <taxon>Gunneridae</taxon>
        <taxon>Pentapetalae</taxon>
        <taxon>rosids</taxon>
        <taxon>fabids</taxon>
        <taxon>Fabales</taxon>
        <taxon>Fabaceae</taxon>
        <taxon>Papilionoideae</taxon>
        <taxon>50 kb inversion clade</taxon>
        <taxon>NPAAA clade</taxon>
        <taxon>Hologalegina</taxon>
        <taxon>IRL clade</taxon>
        <taxon>Trifolieae</taxon>
        <taxon>Trifolium</taxon>
    </lineage>
</organism>
<protein>
    <submittedName>
        <fullName evidence="1">Uncharacterized protein</fullName>
    </submittedName>
</protein>
<keyword evidence="2" id="KW-1185">Reference proteome</keyword>
<evidence type="ECO:0000313" key="2">
    <source>
        <dbReference type="Proteomes" id="UP000265520"/>
    </source>
</evidence>
<dbReference type="AlphaFoldDB" id="A0A392Q6K4"/>
<comment type="caution">
    <text evidence="1">The sequence shown here is derived from an EMBL/GenBank/DDBJ whole genome shotgun (WGS) entry which is preliminary data.</text>
</comment>
<name>A0A392Q6K4_9FABA</name>
<reference evidence="1 2" key="1">
    <citation type="journal article" date="2018" name="Front. Plant Sci.">
        <title>Red Clover (Trifolium pratense) and Zigzag Clover (T. medium) - A Picture of Genomic Similarities and Differences.</title>
        <authorList>
            <person name="Dluhosova J."/>
            <person name="Istvanek J."/>
            <person name="Nedelnik J."/>
            <person name="Repkova J."/>
        </authorList>
    </citation>
    <scope>NUCLEOTIDE SEQUENCE [LARGE SCALE GENOMIC DNA]</scope>
    <source>
        <strain evidence="2">cv. 10/8</strain>
        <tissue evidence="1">Leaf</tissue>
    </source>
</reference>
<dbReference type="EMBL" id="LXQA010117331">
    <property type="protein sequence ID" value="MCI19941.1"/>
    <property type="molecule type" value="Genomic_DNA"/>
</dbReference>
<feature type="non-terminal residue" evidence="1">
    <location>
        <position position="1"/>
    </location>
</feature>
<proteinExistence type="predicted"/>
<sequence>AKAGQIRFPTEFIGTQFFPRRLMITPKLKGFPRELSYNLEAALATHFHNKAATTSNRDGSLSDGKTLVWAIRATIFGPLKTNLWDANLILLKLIGLLYNKEGICGNNEGSMKVGFEILEEDPLAAAVQSFKNNVGDSLAFAGTKRTIISSPGD</sequence>
<dbReference type="Proteomes" id="UP000265520">
    <property type="component" value="Unassembled WGS sequence"/>
</dbReference>
<accession>A0A392Q6K4</accession>